<proteinExistence type="predicted"/>
<keyword evidence="1" id="KW-0929">Antimicrobial</keyword>
<dbReference type="RefSeq" id="WP_122077469.1">
    <property type="nucleotide sequence ID" value="NZ_RFFL01000008.1"/>
</dbReference>
<comment type="caution">
    <text evidence="5">The sequence shown here is derived from an EMBL/GenBank/DDBJ whole genome shotgun (WGS) entry which is preliminary data.</text>
</comment>
<name>A0ABX9V4H4_9GAMM</name>
<dbReference type="InterPro" id="IPR016128">
    <property type="entry name" value="Pyosin/cloacin_T_dom"/>
</dbReference>
<dbReference type="Pfam" id="PF05488">
    <property type="entry name" value="PAAR_motif"/>
    <property type="match status" value="1"/>
</dbReference>
<protein>
    <submittedName>
        <fullName evidence="5">Pyocin</fullName>
    </submittedName>
</protein>
<organism evidence="5 6">
    <name type="scientific">Stutzerimonas nitrititolerans</name>
    <dbReference type="NCBI Taxonomy" id="2482751"/>
    <lineage>
        <taxon>Bacteria</taxon>
        <taxon>Pseudomonadati</taxon>
        <taxon>Pseudomonadota</taxon>
        <taxon>Gammaproteobacteria</taxon>
        <taxon>Pseudomonadales</taxon>
        <taxon>Pseudomonadaceae</taxon>
        <taxon>Stutzerimonas</taxon>
    </lineage>
</organism>
<evidence type="ECO:0000313" key="6">
    <source>
        <dbReference type="Proteomes" id="UP000269134"/>
    </source>
</evidence>
<dbReference type="SUPFAM" id="SSF69369">
    <property type="entry name" value="Cloacin translocation domain"/>
    <property type="match status" value="1"/>
</dbReference>
<dbReference type="InterPro" id="IPR036302">
    <property type="entry name" value="Pyosin/cloacin_T_dom_sf"/>
</dbReference>
<dbReference type="EMBL" id="RFFL01000008">
    <property type="protein sequence ID" value="RMI00631.1"/>
    <property type="molecule type" value="Genomic_DNA"/>
</dbReference>
<evidence type="ECO:0000259" key="4">
    <source>
        <dbReference type="Pfam" id="PF06958"/>
    </source>
</evidence>
<dbReference type="GeneID" id="84609720"/>
<dbReference type="InterPro" id="IPR008727">
    <property type="entry name" value="PAAR_motif"/>
</dbReference>
<evidence type="ECO:0000313" key="5">
    <source>
        <dbReference type="EMBL" id="RMI00631.1"/>
    </source>
</evidence>
<evidence type="ECO:0000256" key="3">
    <source>
        <dbReference type="ARBA" id="ARBA00023048"/>
    </source>
</evidence>
<evidence type="ECO:0000256" key="2">
    <source>
        <dbReference type="ARBA" id="ARBA00023022"/>
    </source>
</evidence>
<evidence type="ECO:0000256" key="1">
    <source>
        <dbReference type="ARBA" id="ARBA00022529"/>
    </source>
</evidence>
<keyword evidence="3" id="KW-0078">Bacteriocin</keyword>
<dbReference type="Proteomes" id="UP000269134">
    <property type="component" value="Unassembled WGS sequence"/>
</dbReference>
<dbReference type="CDD" id="cd14744">
    <property type="entry name" value="PAAR_CT_2"/>
    <property type="match status" value="1"/>
</dbReference>
<dbReference type="Gene3D" id="2.60.200.60">
    <property type="match status" value="1"/>
</dbReference>
<dbReference type="Pfam" id="PF06958">
    <property type="entry name" value="Pyocin_S"/>
    <property type="match status" value="1"/>
</dbReference>
<feature type="domain" description="Pyosin/cloacin translocation" evidence="4">
    <location>
        <begin position="247"/>
        <end position="375"/>
    </location>
</feature>
<sequence length="509" mass="54021">MALVIREGDPTSTGGIVVAGSSTHTVEFRKAARISDPVWCPACKSMGFIAEGNPTVIDEHLAVATEGHAVKCGCPFGSNRLIATQGSVVAGTGGSIGIAPDLAVRAEAATEIWARAIREGTYTNQFTTDIPTHAVRGLASSQCVFAKSCSVPRGSTTAGTTVEPADSFGRIALLGTVEQKSSVVASDRGAAAAGTVALGRVAGQSIFEGLGGWGLRGTAMTAGTAASTLLLALWPSNMGDGTLYSEDELRGLSAASTRVRFQFRRGTDGIVRAYGLHTQTGSVPVVDARWSDGKRAMEAQLGGVTIIWTPNEGPVVSAPTTYPGVTEALDNVLVHPIAEDADSEIEVFPAEDDLTWQDVIITFPADSGVPPLYLVFAKPAVKPLEVDTFGAFSGRPRNGLHVDHMPSQAAIRRYLQNNFRTLTAKQVEEYLKKVAGVAIPARVHQKFSETYGGRNTETKQLQDADDLRTALDNNFNAIKPYMLEEGFAGADLEVARARMHEINEEQGWY</sequence>
<keyword evidence="6" id="KW-1185">Reference proteome</keyword>
<accession>A0ABX9V4H4</accession>
<gene>
    <name evidence="5" type="ORF">EA795_11775</name>
</gene>
<keyword evidence="2" id="KW-0044">Antibiotic</keyword>
<reference evidence="5 6" key="1">
    <citation type="submission" date="2018-10" db="EMBL/GenBank/DDBJ databases">
        <title>Pseudomonas sp. GL14 genome.</title>
        <authorList>
            <person name="Peng J."/>
            <person name="Liu Z.-P."/>
        </authorList>
    </citation>
    <scope>NUCLEOTIDE SEQUENCE [LARGE SCALE GENOMIC DNA]</scope>
    <source>
        <strain evidence="5 6">GL14</strain>
    </source>
</reference>